<evidence type="ECO:0000256" key="1">
    <source>
        <dbReference type="SAM" id="MobiDB-lite"/>
    </source>
</evidence>
<dbReference type="GeneID" id="11638436"/>
<keyword evidence="2" id="KW-0732">Signal</keyword>
<name>F0KGT8_ACIP2</name>
<dbReference type="EMBL" id="CP002177">
    <property type="protein sequence ID" value="ADY80846.1"/>
    <property type="molecule type" value="Genomic_DNA"/>
</dbReference>
<dbReference type="HOGENOM" id="CLU_3163469_0_0_6"/>
<proteinExistence type="predicted"/>
<keyword evidence="4" id="KW-1185">Reference proteome</keyword>
<feature type="compositionally biased region" description="Basic and acidic residues" evidence="1">
    <location>
        <begin position="31"/>
        <end position="41"/>
    </location>
</feature>
<sequence>MSKRIIQSVLSASVLASMMSMAYAAQNEQEQAEKALEKPAEPWKQFL</sequence>
<reference key="1">
    <citation type="submission" date="2010-08" db="EMBL/GenBank/DDBJ databases">
        <title>The genome sequence of a nonpathogenic wastewater-adapted bacterium Acinetobacter calcoaceticus PHEA-2 and comparative genomics insights into environmental adaptation.</title>
        <authorList>
            <person name="Zhan Y."/>
            <person name="Yan Y."/>
            <person name="Zhang W."/>
            <person name="Chen M."/>
            <person name="Ping S."/>
            <person name="Lu W."/>
            <person name="Lin M."/>
        </authorList>
    </citation>
    <scope>NUCLEOTIDE SEQUENCE</scope>
    <source>
        <strain>PHEA-2</strain>
    </source>
</reference>
<dbReference type="RefSeq" id="WP_014206059.1">
    <property type="nucleotide sequence ID" value="NC_016603.1"/>
</dbReference>
<dbReference type="PATRIC" id="fig|871585.3.peg.259"/>
<evidence type="ECO:0000313" key="4">
    <source>
        <dbReference type="Proteomes" id="UP000007477"/>
    </source>
</evidence>
<accession>F0KGT8</accession>
<organism evidence="3 4">
    <name type="scientific">Acinetobacter pittii (strain PHEA-2)</name>
    <dbReference type="NCBI Taxonomy" id="871585"/>
    <lineage>
        <taxon>Bacteria</taxon>
        <taxon>Pseudomonadati</taxon>
        <taxon>Pseudomonadota</taxon>
        <taxon>Gammaproteobacteria</taxon>
        <taxon>Moraxellales</taxon>
        <taxon>Moraxellaceae</taxon>
        <taxon>Acinetobacter</taxon>
        <taxon>Acinetobacter calcoaceticus/baumannii complex</taxon>
    </lineage>
</organism>
<feature type="chain" id="PRO_5003255761" evidence="2">
    <location>
        <begin position="25"/>
        <end position="47"/>
    </location>
</feature>
<dbReference type="RefSeq" id="YP_004994528.1">
    <property type="nucleotide sequence ID" value="NC_016603.1"/>
</dbReference>
<gene>
    <name evidence="3" type="ordered locus">BDGL_000260</name>
</gene>
<dbReference type="Proteomes" id="UP000007477">
    <property type="component" value="Chromosome"/>
</dbReference>
<protein>
    <submittedName>
        <fullName evidence="3">Uncharacterized protein</fullName>
    </submittedName>
</protein>
<evidence type="ECO:0000256" key="2">
    <source>
        <dbReference type="SAM" id="SignalP"/>
    </source>
</evidence>
<dbReference type="STRING" id="871585.BDGL_000260"/>
<evidence type="ECO:0000313" key="3">
    <source>
        <dbReference type="EMBL" id="ADY80846.1"/>
    </source>
</evidence>
<feature type="signal peptide" evidence="2">
    <location>
        <begin position="1"/>
        <end position="24"/>
    </location>
</feature>
<feature type="region of interest" description="Disordered" evidence="1">
    <location>
        <begin position="28"/>
        <end position="47"/>
    </location>
</feature>
<reference evidence="3 4" key="2">
    <citation type="journal article" date="2011" name="J. Bacteriol.">
        <title>Genome sequence of Acinetobacter calcoaceticus PHEA-2, isolated from industry wastewater.</title>
        <authorList>
            <person name="Zhan Y."/>
            <person name="Yan Y."/>
            <person name="Zhang W."/>
            <person name="Yu H."/>
            <person name="Chen M."/>
            <person name="Lu W."/>
            <person name="Ping S."/>
            <person name="Peng Z."/>
            <person name="Yuan M."/>
            <person name="Zhou Z."/>
            <person name="Elmerich C."/>
            <person name="Lin M."/>
        </authorList>
    </citation>
    <scope>NUCLEOTIDE SEQUENCE [LARGE SCALE GENOMIC DNA]</scope>
    <source>
        <strain evidence="3 4">PHEA-2</strain>
    </source>
</reference>
<dbReference type="AlphaFoldDB" id="F0KGT8"/>
<dbReference type="KEGG" id="acc:BDGL_000260"/>